<dbReference type="OrthoDB" id="5569250at2759"/>
<dbReference type="GO" id="GO:0005524">
    <property type="term" value="F:ATP binding"/>
    <property type="evidence" value="ECO:0007669"/>
    <property type="project" value="InterPro"/>
</dbReference>
<dbReference type="PANTHER" id="PTHR38248">
    <property type="entry name" value="FUNK1 6"/>
    <property type="match status" value="1"/>
</dbReference>
<dbReference type="SUPFAM" id="SSF56112">
    <property type="entry name" value="Protein kinase-like (PK-like)"/>
    <property type="match status" value="1"/>
</dbReference>
<dbReference type="Proteomes" id="UP000757232">
    <property type="component" value="Unassembled WGS sequence"/>
</dbReference>
<proteinExistence type="predicted"/>
<dbReference type="InterPro" id="IPR011009">
    <property type="entry name" value="Kinase-like_dom_sf"/>
</dbReference>
<feature type="compositionally biased region" description="Low complexity" evidence="1">
    <location>
        <begin position="274"/>
        <end position="292"/>
    </location>
</feature>
<feature type="compositionally biased region" description="Basic residues" evidence="1">
    <location>
        <begin position="234"/>
        <end position="244"/>
    </location>
</feature>
<dbReference type="PROSITE" id="PS00109">
    <property type="entry name" value="PROTEIN_KINASE_TYR"/>
    <property type="match status" value="1"/>
</dbReference>
<dbReference type="AlphaFoldDB" id="A0A9Q5HSS2"/>
<feature type="domain" description="Protein kinase" evidence="2">
    <location>
        <begin position="525"/>
        <end position="853"/>
    </location>
</feature>
<dbReference type="Pfam" id="PF17667">
    <property type="entry name" value="Pkinase_fungal"/>
    <property type="match status" value="2"/>
</dbReference>
<evidence type="ECO:0000256" key="1">
    <source>
        <dbReference type="SAM" id="MobiDB-lite"/>
    </source>
</evidence>
<dbReference type="GO" id="GO:0004672">
    <property type="term" value="F:protein kinase activity"/>
    <property type="evidence" value="ECO:0007669"/>
    <property type="project" value="InterPro"/>
</dbReference>
<keyword evidence="4" id="KW-1185">Reference proteome</keyword>
<protein>
    <recommendedName>
        <fullName evidence="2">Protein kinase domain-containing protein</fullName>
    </recommendedName>
</protein>
<organism evidence="3 4">
    <name type="scientific">Sanghuangporus baumii</name>
    <name type="common">Phellinus baumii</name>
    <dbReference type="NCBI Taxonomy" id="108892"/>
    <lineage>
        <taxon>Eukaryota</taxon>
        <taxon>Fungi</taxon>
        <taxon>Dikarya</taxon>
        <taxon>Basidiomycota</taxon>
        <taxon>Agaricomycotina</taxon>
        <taxon>Agaricomycetes</taxon>
        <taxon>Hymenochaetales</taxon>
        <taxon>Hymenochaetaceae</taxon>
        <taxon>Sanghuangporus</taxon>
    </lineage>
</organism>
<feature type="compositionally biased region" description="Polar residues" evidence="1">
    <location>
        <begin position="211"/>
        <end position="230"/>
    </location>
</feature>
<gene>
    <name evidence="3" type="ORF">A7U60_g7788</name>
</gene>
<sequence>MANNIFPPPVTPKKIYLREPLHPANFVTPVSGTVSSLLSYEGIVVNPGDLLKGGYEVVDIRSKVIIPLDAFLIGMGVSQSALQANDESISAIASSNDVLQRRNAYCTTTAEAQRYGPFCELSNFIISKFSYKLILFTRNDPRLLNSPYTHGGLKPDVLAFNADFPQVANNKWLDYSARGPLKESGVTWEWKHVSYVAEFKRHLETFLPDPENQSTTWSAQDVSHSNQPSTRLRGASKSRGKRTTSSRASDRGSSRVSNPSSKRGEARKSAGKAPPISISHSASTSASRGRGTLFVLPSAILPAPPNNSSTSERRKRRREEMVNEGEETGTAEKLAKLEDHAKRETLHQDLEICGAKYAIDLMSSVPNRRHVLELLIIDDRLRLAYYDRAGPVYSESFYFTADVYRFVLLLKRLAELDRWETGFLECLEEAEVPTEEILDALLSEGGGGAVQQTHGGDAFELVIGNLASTSVPVTDSDVPSDANASQLVGYGLTKIVYPGVLDAIEIIKSGKHLFTLRFDCNTVAFLILEIGGRRHYGLISRGTSVFLCYLISPDHKGLFVIKLSWPQARRQSEADILRLAREVLREFDADPKYREEYGDKKLEESLPFVITAKDIDDLKKQQSFRWATQEFYENFDAALNRINRAIAMEVLHPLYSLTRLDHFKEAVRDIVLAHHFLYKSTHRILHRDISLHNLMVRFYVGCDKIHGVLIDFDLASLGVPTSEGHFGRRTGTRPYMSIDLLKEETPLHLERFDWESFFYVICWIATHYLNGDRVTTETFNEWHELEDNKLRSIKAELLYGHSTPNLRHLFTDFFKPLISLWMDDIQSMFLEADQARRKFERAQEDNPEDNTLVFDEETLGGHVTWEKFWGILRR</sequence>
<dbReference type="PANTHER" id="PTHR38248:SF2">
    <property type="entry name" value="FUNK1 11"/>
    <property type="match status" value="1"/>
</dbReference>
<name>A0A9Q5HSS2_SANBA</name>
<accession>A0A9Q5HSS2</accession>
<dbReference type="InterPro" id="IPR040976">
    <property type="entry name" value="Pkinase_fungal"/>
</dbReference>
<dbReference type="EMBL" id="LNZH02000211">
    <property type="protein sequence ID" value="OCB85162.1"/>
    <property type="molecule type" value="Genomic_DNA"/>
</dbReference>
<comment type="caution">
    <text evidence="3">The sequence shown here is derived from an EMBL/GenBank/DDBJ whole genome shotgun (WGS) entry which is preliminary data.</text>
</comment>
<evidence type="ECO:0000313" key="4">
    <source>
        <dbReference type="Proteomes" id="UP000757232"/>
    </source>
</evidence>
<dbReference type="PROSITE" id="PS50011">
    <property type="entry name" value="PROTEIN_KINASE_DOM"/>
    <property type="match status" value="1"/>
</dbReference>
<evidence type="ECO:0000259" key="2">
    <source>
        <dbReference type="PROSITE" id="PS50011"/>
    </source>
</evidence>
<feature type="region of interest" description="Disordered" evidence="1">
    <location>
        <begin position="211"/>
        <end position="330"/>
    </location>
</feature>
<dbReference type="Gene3D" id="1.10.510.10">
    <property type="entry name" value="Transferase(Phosphotransferase) domain 1"/>
    <property type="match status" value="1"/>
</dbReference>
<evidence type="ECO:0000313" key="3">
    <source>
        <dbReference type="EMBL" id="OCB85162.1"/>
    </source>
</evidence>
<dbReference type="InterPro" id="IPR000719">
    <property type="entry name" value="Prot_kinase_dom"/>
</dbReference>
<dbReference type="InterPro" id="IPR008266">
    <property type="entry name" value="Tyr_kinase_AS"/>
</dbReference>
<reference evidence="3" key="1">
    <citation type="submission" date="2016-06" db="EMBL/GenBank/DDBJ databases">
        <title>Draft Genome sequence of the fungus Inonotus baumii.</title>
        <authorList>
            <person name="Zhu H."/>
            <person name="Lin W."/>
        </authorList>
    </citation>
    <scope>NUCLEOTIDE SEQUENCE</scope>
    <source>
        <strain evidence="3">821</strain>
    </source>
</reference>